<feature type="compositionally biased region" description="Basic and acidic residues" evidence="1">
    <location>
        <begin position="350"/>
        <end position="360"/>
    </location>
</feature>
<accession>A0A8B8TF07</accession>
<feature type="compositionally biased region" description="Pro residues" evidence="1">
    <location>
        <begin position="79"/>
        <end position="89"/>
    </location>
</feature>
<dbReference type="GeneID" id="116665394"/>
<proteinExistence type="predicted"/>
<dbReference type="KEGG" id="cfr:116665394"/>
<dbReference type="AlphaFoldDB" id="A0A8B8TF07"/>
<gene>
    <name evidence="3" type="primary">LOC116665394</name>
</gene>
<feature type="region of interest" description="Disordered" evidence="1">
    <location>
        <begin position="52"/>
        <end position="103"/>
    </location>
</feature>
<feature type="compositionally biased region" description="Low complexity" evidence="1">
    <location>
        <begin position="66"/>
        <end position="78"/>
    </location>
</feature>
<feature type="region of interest" description="Disordered" evidence="1">
    <location>
        <begin position="328"/>
        <end position="360"/>
    </location>
</feature>
<protein>
    <submittedName>
        <fullName evidence="3">Uncharacterized protein LOC116665394</fullName>
    </submittedName>
</protein>
<evidence type="ECO:0000256" key="1">
    <source>
        <dbReference type="SAM" id="MobiDB-lite"/>
    </source>
</evidence>
<reference evidence="3" key="1">
    <citation type="submission" date="2025-08" db="UniProtKB">
        <authorList>
            <consortium name="RefSeq"/>
        </authorList>
    </citation>
    <scope>IDENTIFICATION</scope>
    <source>
        <tissue evidence="3">Ear skin</tissue>
    </source>
</reference>
<keyword evidence="2" id="KW-1185">Reference proteome</keyword>
<dbReference type="RefSeq" id="XP_032340777.1">
    <property type="nucleotide sequence ID" value="XM_032484886.1"/>
</dbReference>
<dbReference type="Proteomes" id="UP000694856">
    <property type="component" value="Chromosome 8"/>
</dbReference>
<organism evidence="2 3">
    <name type="scientific">Camelus ferus</name>
    <name type="common">Wild bactrian camel</name>
    <name type="synonym">Camelus bactrianus ferus</name>
    <dbReference type="NCBI Taxonomy" id="419612"/>
    <lineage>
        <taxon>Eukaryota</taxon>
        <taxon>Metazoa</taxon>
        <taxon>Chordata</taxon>
        <taxon>Craniata</taxon>
        <taxon>Vertebrata</taxon>
        <taxon>Euteleostomi</taxon>
        <taxon>Mammalia</taxon>
        <taxon>Eutheria</taxon>
        <taxon>Laurasiatheria</taxon>
        <taxon>Artiodactyla</taxon>
        <taxon>Tylopoda</taxon>
        <taxon>Camelidae</taxon>
        <taxon>Camelus</taxon>
    </lineage>
</organism>
<evidence type="ECO:0000313" key="3">
    <source>
        <dbReference type="RefSeq" id="XP_032340777.1"/>
    </source>
</evidence>
<evidence type="ECO:0000313" key="2">
    <source>
        <dbReference type="Proteomes" id="UP000694856"/>
    </source>
</evidence>
<sequence>MKIQPGGGHQCVFPAFSRSLNQALWRKAKPSPSSEWIWAAFELRGRITNAHPSRPAASLRARELSPGPAGAPRSRGPRATPPATPPPPALGRRPRPTPDRLAGSPLACGKRSPCCRDCSFLSQGGGIPESKPRRTRFLSLFLQAVFYRPPRTLPQECGGAFAAAPLVFPARDGESSPPEPPFPAAEAHCCPRPAAAAGATAAELLALAAAAAQRPGLAAGSGGTRAQTLSFRFRGARAQETSTLLNLWTPRNTFWRRLGLVPRRDRAQRAAFGLFYSRQSKLQGMSCLAAAAFLDPCTWGRFSTPQVTREGGVVETCVYTAPPHAGSAAQFARPSGCRGASDAVRGPPLRSHDPSVHLDV</sequence>
<name>A0A8B8TF07_CAMFR</name>